<feature type="non-terminal residue" evidence="8">
    <location>
        <position position="1"/>
    </location>
</feature>
<feature type="domain" description="BTB" evidence="7">
    <location>
        <begin position="46"/>
        <end position="113"/>
    </location>
</feature>
<keyword evidence="6" id="KW-0833">Ubl conjugation pathway</keyword>
<evidence type="ECO:0000256" key="5">
    <source>
        <dbReference type="ARBA" id="ARBA00022737"/>
    </source>
</evidence>
<dbReference type="SMART" id="SM00225">
    <property type="entry name" value="BTB"/>
    <property type="match status" value="1"/>
</dbReference>
<dbReference type="Pfam" id="PF00651">
    <property type="entry name" value="BTB"/>
    <property type="match status" value="1"/>
</dbReference>
<dbReference type="EMBL" id="JBFSEQ010000013">
    <property type="protein sequence ID" value="KAL2762080.1"/>
    <property type="molecule type" value="Genomic_DNA"/>
</dbReference>
<evidence type="ECO:0000256" key="6">
    <source>
        <dbReference type="ARBA" id="ARBA00022786"/>
    </source>
</evidence>
<dbReference type="SUPFAM" id="SSF54695">
    <property type="entry name" value="POZ domain"/>
    <property type="match status" value="1"/>
</dbReference>
<name>A0ABD2D6F7_DAUMA</name>
<sequence length="553" mass="62681">AMEGSRQSRVSRPYKISESSKVYRWADHSSTVLQRLNEQRLRGLFCDIVLVADEQRVPAHRNLLAVCSDYFNSMFTIGMREAFQKEVELIGASYIGLKAVVDFLYGGELALDGGNIDYILETAHLLQIWTVVDFCCDYLEQEVSEDNYLYLQELASIYSLKRLDAFIDGFILSHFGTLSFTPDFLQHVCMQKLCVYLSSSGVQRQCEHDLLQAALQWLTQQPEREAHAHQVLENIRFPLIPKNDLLHRVKPAVCSLLPREAGCEGFIEEALRYHNNLAAQPVMQTKRTALRTNEERLLFVGGEVSERCLELSDDTCYLDTKSEQWVKETPLPARRSHHCVAVLGGFIFIAGGSFSRDNGGDAASNLLYRFTYGHAGTIYKDFVYISGGHDYQIGPYRKNLLCYDHRTDVWEERRPMTTARGWHSMCSLGDSIYSIGGSDDNIESMERFDVLGVEAYSPQCNQWTRVAPLLHANSESGVAVWEGRIYILGGYSWENTAFSKTVQVYDREANKWSKGIDLPKAIAGVSACVCALKPRLEDKKKKGKGKRHQDRGQ</sequence>
<dbReference type="InterPro" id="IPR015915">
    <property type="entry name" value="Kelch-typ_b-propeller"/>
</dbReference>
<dbReference type="InterPro" id="IPR006652">
    <property type="entry name" value="Kelch_1"/>
</dbReference>
<evidence type="ECO:0000256" key="2">
    <source>
        <dbReference type="ARBA" id="ARBA00004906"/>
    </source>
</evidence>
<dbReference type="Pfam" id="PF24681">
    <property type="entry name" value="Kelch_KLHDC2_KLHL20_DRC7"/>
    <property type="match status" value="1"/>
</dbReference>
<dbReference type="Pfam" id="PF07707">
    <property type="entry name" value="BACK"/>
    <property type="match status" value="1"/>
</dbReference>
<dbReference type="Gene3D" id="2.120.10.80">
    <property type="entry name" value="Kelch-type beta propeller"/>
    <property type="match status" value="1"/>
</dbReference>
<dbReference type="Proteomes" id="UP001610411">
    <property type="component" value="Unassembled WGS sequence"/>
</dbReference>
<accession>A0ABD2D6F7</accession>
<dbReference type="SMART" id="SM00612">
    <property type="entry name" value="Kelch"/>
    <property type="match status" value="4"/>
</dbReference>
<dbReference type="InterPro" id="IPR017096">
    <property type="entry name" value="BTB-kelch_protein"/>
</dbReference>
<dbReference type="PIRSF" id="PIRSF037037">
    <property type="entry name" value="Kelch-like_protein_gigaxonin"/>
    <property type="match status" value="1"/>
</dbReference>
<proteinExistence type="predicted"/>
<comment type="caution">
    <text evidence="8">The sequence shown here is derived from an EMBL/GenBank/DDBJ whole genome shotgun (WGS) entry which is preliminary data.</text>
</comment>
<dbReference type="PROSITE" id="PS50097">
    <property type="entry name" value="BTB"/>
    <property type="match status" value="1"/>
</dbReference>
<dbReference type="CDD" id="cd18266">
    <property type="entry name" value="BTB_POZ_KLHL36"/>
    <property type="match status" value="1"/>
</dbReference>
<dbReference type="PANTHER" id="PTHR45632">
    <property type="entry name" value="LD33804P"/>
    <property type="match status" value="1"/>
</dbReference>
<dbReference type="AlphaFoldDB" id="A0ABD2D6F7"/>
<dbReference type="PANTHER" id="PTHR45632:SF4">
    <property type="entry name" value="KELCH-LIKE PROTEIN 36"/>
    <property type="match status" value="1"/>
</dbReference>
<keyword evidence="9" id="KW-1185">Reference proteome</keyword>
<dbReference type="InterPro" id="IPR011705">
    <property type="entry name" value="BACK"/>
</dbReference>
<dbReference type="SMART" id="SM00875">
    <property type="entry name" value="BACK"/>
    <property type="match status" value="1"/>
</dbReference>
<dbReference type="Gene3D" id="3.30.710.10">
    <property type="entry name" value="Potassium Channel Kv1.1, Chain A"/>
    <property type="match status" value="1"/>
</dbReference>
<evidence type="ECO:0000313" key="8">
    <source>
        <dbReference type="EMBL" id="KAL2762080.1"/>
    </source>
</evidence>
<dbReference type="CDD" id="cd18475">
    <property type="entry name" value="BACK_KLHL36"/>
    <property type="match status" value="1"/>
</dbReference>
<keyword evidence="4" id="KW-0880">Kelch repeat</keyword>
<dbReference type="SUPFAM" id="SSF117281">
    <property type="entry name" value="Kelch motif"/>
    <property type="match status" value="1"/>
</dbReference>
<dbReference type="Gene3D" id="1.25.40.420">
    <property type="match status" value="1"/>
</dbReference>
<gene>
    <name evidence="8" type="ORF">WCI35_030393</name>
</gene>
<evidence type="ECO:0000259" key="7">
    <source>
        <dbReference type="PROSITE" id="PS50097"/>
    </source>
</evidence>
<comment type="function">
    <text evidence="1">Probable substrate-specific adapter of an E3 ubiquitin-protein ligase complex which mediates the ubiquitination and subsequent proteasomal degradation of target proteins.</text>
</comment>
<comment type="pathway">
    <text evidence="2">Protein modification; protein ubiquitination.</text>
</comment>
<evidence type="ECO:0000256" key="1">
    <source>
        <dbReference type="ARBA" id="ARBA00003098"/>
    </source>
</evidence>
<reference evidence="8 9" key="1">
    <citation type="journal article" date="2024" name="G3 (Bethesda)">
        <title>A hybrid genome assembly of the endangered aye-aye (Daubentonia madagascariensis).</title>
        <authorList>
            <person name="Versoza C.J."/>
            <person name="Pfeifer S.P."/>
        </authorList>
    </citation>
    <scope>NUCLEOTIDE SEQUENCE [LARGE SCALE GENOMIC DNA]</scope>
    <source>
        <strain evidence="8">6821</strain>
    </source>
</reference>
<evidence type="ECO:0000256" key="3">
    <source>
        <dbReference type="ARBA" id="ARBA00019802"/>
    </source>
</evidence>
<dbReference type="InterPro" id="IPR000210">
    <property type="entry name" value="BTB/POZ_dom"/>
</dbReference>
<organism evidence="8 9">
    <name type="scientific">Daubentonia madagascariensis</name>
    <name type="common">Aye-aye</name>
    <name type="synonym">Sciurus madagascariensis</name>
    <dbReference type="NCBI Taxonomy" id="31869"/>
    <lineage>
        <taxon>Eukaryota</taxon>
        <taxon>Metazoa</taxon>
        <taxon>Chordata</taxon>
        <taxon>Craniata</taxon>
        <taxon>Vertebrata</taxon>
        <taxon>Euteleostomi</taxon>
        <taxon>Mammalia</taxon>
        <taxon>Eutheria</taxon>
        <taxon>Euarchontoglires</taxon>
        <taxon>Primates</taxon>
        <taxon>Strepsirrhini</taxon>
        <taxon>Chiromyiformes</taxon>
        <taxon>Daubentoniidae</taxon>
        <taxon>Daubentonia</taxon>
    </lineage>
</organism>
<keyword evidence="5" id="KW-0677">Repeat</keyword>
<evidence type="ECO:0000256" key="4">
    <source>
        <dbReference type="ARBA" id="ARBA00022441"/>
    </source>
</evidence>
<evidence type="ECO:0000313" key="9">
    <source>
        <dbReference type="Proteomes" id="UP001610411"/>
    </source>
</evidence>
<dbReference type="InterPro" id="IPR011333">
    <property type="entry name" value="SKP1/BTB/POZ_sf"/>
</dbReference>
<protein>
    <recommendedName>
        <fullName evidence="3">Kelch-like protein 36</fullName>
    </recommendedName>
</protein>